<comment type="caution">
    <text evidence="1">The sequence shown here is derived from an EMBL/GenBank/DDBJ whole genome shotgun (WGS) entry which is preliminary data.</text>
</comment>
<evidence type="ECO:0000313" key="2">
    <source>
        <dbReference type="Proteomes" id="UP000699975"/>
    </source>
</evidence>
<keyword evidence="2" id="KW-1185">Reference proteome</keyword>
<reference evidence="1 2" key="1">
    <citation type="submission" date="2021-04" db="EMBL/GenBank/DDBJ databases">
        <authorList>
            <person name="Pira H."/>
            <person name="Risdian C."/>
            <person name="Wink J."/>
        </authorList>
    </citation>
    <scope>NUCLEOTIDE SEQUENCE [LARGE SCALE GENOMIC DNA]</scope>
    <source>
        <strain evidence="1 2">WH131</strain>
    </source>
</reference>
<evidence type="ECO:0000313" key="1">
    <source>
        <dbReference type="EMBL" id="MBV7267150.1"/>
    </source>
</evidence>
<protein>
    <submittedName>
        <fullName evidence="1">Carbamoyl-phosphate synthase large subunit</fullName>
    </submittedName>
</protein>
<accession>A0ABS6SQ66</accession>
<organism evidence="1 2">
    <name type="scientific">Erythrobacter ani</name>
    <dbReference type="NCBI Taxonomy" id="2827235"/>
    <lineage>
        <taxon>Bacteria</taxon>
        <taxon>Pseudomonadati</taxon>
        <taxon>Pseudomonadota</taxon>
        <taxon>Alphaproteobacteria</taxon>
        <taxon>Sphingomonadales</taxon>
        <taxon>Erythrobacteraceae</taxon>
        <taxon>Erythrobacter/Porphyrobacter group</taxon>
        <taxon>Erythrobacter</taxon>
    </lineage>
</organism>
<sequence length="176" mass="19794">MTPPPLAEWPGAEIAPGVAFQGDGSVTLQAGAGELPVIAFWRPVLFKEDSDKPVAGRMDCRVVASEGLYSEDGFDPDALHEVSEELRRDQGYRDEDILRDISDTVRQIDVVGRRNDPHQHYVLSYILVRDGERIIDIRRNCTFVHGEGISRIDALPYVYRYTKLTYAFEPNTGEKA</sequence>
<gene>
    <name evidence="1" type="ORF">KCG45_13240</name>
</gene>
<dbReference type="EMBL" id="JAGSPB010000003">
    <property type="protein sequence ID" value="MBV7267150.1"/>
    <property type="molecule type" value="Genomic_DNA"/>
</dbReference>
<name>A0ABS6SQ66_9SPHN</name>
<proteinExistence type="predicted"/>
<dbReference type="Proteomes" id="UP000699975">
    <property type="component" value="Unassembled WGS sequence"/>
</dbReference>